<gene>
    <name evidence="2" type="ORF">DGD08_17585</name>
</gene>
<evidence type="ECO:0000313" key="2">
    <source>
        <dbReference type="EMBL" id="HCT59016.1"/>
    </source>
</evidence>
<proteinExistence type="predicted"/>
<name>A0A3D4VD03_9BACT</name>
<evidence type="ECO:0000313" key="3">
    <source>
        <dbReference type="Proteomes" id="UP000264071"/>
    </source>
</evidence>
<dbReference type="SUPFAM" id="SSF53187">
    <property type="entry name" value="Zn-dependent exopeptidases"/>
    <property type="match status" value="1"/>
</dbReference>
<dbReference type="Proteomes" id="UP000264071">
    <property type="component" value="Unassembled WGS sequence"/>
</dbReference>
<sequence length="592" mass="63855">MVKDVVMPSFLRITTAAVLTCAPGLLLAQRSATSTPASRPAPTSSSQAAFVPLTKAVHDAIDGARALRTVDYVQRYFRLPGNHGFDLAIDTVASLLRAAGYVREDSAPASARLVYRVESRPMANQAWTPLAASLTIGGRSTPVQQFSTNLNMIAINSGSTPEGGVTADVVDVGTGSDAEFAAATVTGRIVLSTGVARTVFPRAMKAGAIGVLNTQKLPAYNQQAKNTRAIQFTSVPRDSIRQGWLIFISTATHDSLRAALASATPTQPLRVKAEVRTLFETRPELTVVAEIRGRSRAAERFVYSAHVQEPGANDNASGVGALAEMARVAATLVRRGVSNPQRTVTFLWGDEIRSTDRFLKEDSVRRAGVKWGMSLDMVGENTELTGGSFLIEKMPDPSAVWVRGEDQHTEWGGKVLAEKDIRAHWFNDFVRQRCLDRARQTQWVVKANPFEGGSDHTPFLNAQIPAVLLWHFTDQYYHTDLDRIGMVSPKSLANVGACALSTGLLLADGSRSIVLAALEELTGVAERTIRAQAVLSADTLTRGGNAQTEAHILDTWRAYYIGAIDRIGEIAVGPVDLQAATERAKARVRAAK</sequence>
<dbReference type="InterPro" id="IPR046450">
    <property type="entry name" value="PA_dom_sf"/>
</dbReference>
<dbReference type="Gene3D" id="3.40.630.10">
    <property type="entry name" value="Zn peptidases"/>
    <property type="match status" value="1"/>
</dbReference>
<dbReference type="Gene3D" id="3.50.30.30">
    <property type="match status" value="1"/>
</dbReference>
<evidence type="ECO:0000259" key="1">
    <source>
        <dbReference type="Pfam" id="PF04389"/>
    </source>
</evidence>
<dbReference type="SUPFAM" id="SSF52025">
    <property type="entry name" value="PA domain"/>
    <property type="match status" value="1"/>
</dbReference>
<comment type="caution">
    <text evidence="2">The sequence shown here is derived from an EMBL/GenBank/DDBJ whole genome shotgun (WGS) entry which is preliminary data.</text>
</comment>
<dbReference type="AlphaFoldDB" id="A0A3D4VD03"/>
<dbReference type="EMBL" id="DPIY01000012">
    <property type="protein sequence ID" value="HCT59016.1"/>
    <property type="molecule type" value="Genomic_DNA"/>
</dbReference>
<dbReference type="Pfam" id="PF04389">
    <property type="entry name" value="Peptidase_M28"/>
    <property type="match status" value="1"/>
</dbReference>
<dbReference type="InterPro" id="IPR007484">
    <property type="entry name" value="Peptidase_M28"/>
</dbReference>
<feature type="domain" description="Peptidase M28" evidence="1">
    <location>
        <begin position="287"/>
        <end position="500"/>
    </location>
</feature>
<accession>A0A3D4VD03</accession>
<reference evidence="2 3" key="1">
    <citation type="journal article" date="2018" name="Nat. Biotechnol.">
        <title>A standardized bacterial taxonomy based on genome phylogeny substantially revises the tree of life.</title>
        <authorList>
            <person name="Parks D.H."/>
            <person name="Chuvochina M."/>
            <person name="Waite D.W."/>
            <person name="Rinke C."/>
            <person name="Skarshewski A."/>
            <person name="Chaumeil P.A."/>
            <person name="Hugenholtz P."/>
        </authorList>
    </citation>
    <scope>NUCLEOTIDE SEQUENCE [LARGE SCALE GENOMIC DNA]</scope>
    <source>
        <strain evidence="2">UBA8844</strain>
    </source>
</reference>
<protein>
    <submittedName>
        <fullName evidence="2">Peptidase M28</fullName>
    </submittedName>
</protein>
<organism evidence="2 3">
    <name type="scientific">Gemmatimonas aurantiaca</name>
    <dbReference type="NCBI Taxonomy" id="173480"/>
    <lineage>
        <taxon>Bacteria</taxon>
        <taxon>Pseudomonadati</taxon>
        <taxon>Gemmatimonadota</taxon>
        <taxon>Gemmatimonadia</taxon>
        <taxon>Gemmatimonadales</taxon>
        <taxon>Gemmatimonadaceae</taxon>
        <taxon>Gemmatimonas</taxon>
    </lineage>
</organism>